<dbReference type="EMBL" id="CACTIH010002172">
    <property type="protein sequence ID" value="CAA2974422.1"/>
    <property type="molecule type" value="Genomic_DNA"/>
</dbReference>
<comment type="caution">
    <text evidence="2">The sequence shown here is derived from an EMBL/GenBank/DDBJ whole genome shotgun (WGS) entry which is preliminary data.</text>
</comment>
<feature type="region of interest" description="Disordered" evidence="1">
    <location>
        <begin position="54"/>
        <end position="75"/>
    </location>
</feature>
<feature type="region of interest" description="Disordered" evidence="1">
    <location>
        <begin position="134"/>
        <end position="157"/>
    </location>
</feature>
<evidence type="ECO:0000313" key="3">
    <source>
        <dbReference type="Proteomes" id="UP000594638"/>
    </source>
</evidence>
<proteinExistence type="predicted"/>
<name>A0A8S0R4M1_OLEEU</name>
<evidence type="ECO:0000256" key="1">
    <source>
        <dbReference type="SAM" id="MobiDB-lite"/>
    </source>
</evidence>
<feature type="compositionally biased region" description="Basic and acidic residues" evidence="1">
    <location>
        <begin position="55"/>
        <end position="68"/>
    </location>
</feature>
<accession>A0A8S0R4M1</accession>
<dbReference type="Proteomes" id="UP000594638">
    <property type="component" value="Unassembled WGS sequence"/>
</dbReference>
<reference evidence="2 3" key="1">
    <citation type="submission" date="2019-12" db="EMBL/GenBank/DDBJ databases">
        <authorList>
            <person name="Alioto T."/>
            <person name="Alioto T."/>
            <person name="Gomez Garrido J."/>
        </authorList>
    </citation>
    <scope>NUCLEOTIDE SEQUENCE [LARGE SCALE GENOMIC DNA]</scope>
</reference>
<gene>
    <name evidence="2" type="ORF">OLEA9_A103453</name>
</gene>
<keyword evidence="3" id="KW-1185">Reference proteome</keyword>
<evidence type="ECO:0000313" key="2">
    <source>
        <dbReference type="EMBL" id="CAA2974422.1"/>
    </source>
</evidence>
<feature type="compositionally biased region" description="Polar residues" evidence="1">
    <location>
        <begin position="134"/>
        <end position="151"/>
    </location>
</feature>
<protein>
    <submittedName>
        <fullName evidence="2">Uncharacterized protein</fullName>
    </submittedName>
</protein>
<organism evidence="2 3">
    <name type="scientific">Olea europaea subsp. europaea</name>
    <dbReference type="NCBI Taxonomy" id="158383"/>
    <lineage>
        <taxon>Eukaryota</taxon>
        <taxon>Viridiplantae</taxon>
        <taxon>Streptophyta</taxon>
        <taxon>Embryophyta</taxon>
        <taxon>Tracheophyta</taxon>
        <taxon>Spermatophyta</taxon>
        <taxon>Magnoliopsida</taxon>
        <taxon>eudicotyledons</taxon>
        <taxon>Gunneridae</taxon>
        <taxon>Pentapetalae</taxon>
        <taxon>asterids</taxon>
        <taxon>lamiids</taxon>
        <taxon>Lamiales</taxon>
        <taxon>Oleaceae</taxon>
        <taxon>Oleeae</taxon>
        <taxon>Olea</taxon>
    </lineage>
</organism>
<dbReference type="AlphaFoldDB" id="A0A8S0R4M1"/>
<dbReference type="Gramene" id="OE9A103453T1">
    <property type="protein sequence ID" value="OE9A103453C1"/>
    <property type="gene ID" value="OE9A103453"/>
</dbReference>
<sequence length="157" mass="18081">MESFLQKEENPKKADPTIDAKGYQVRSMVHIGENECGEIVVRFWRWKQRLPRGKHNLEEEPDRKEKEVVVTSSEPTLNFEIPPKIEEIELSKEDWNHKEELGKAGAQNRRLEMPISKVTPFKSPEISRNLSKPSIVWSQSSNSMSPTTLAAHTSKDE</sequence>